<sequence>MSAVVCRSPVPHYVSRFTDAYFAATLLECGPHVLACDNCIATSQSCPNATAYQTRVRGYFVRIEQQRSAAPIYDWIGFWREYR</sequence>
<reference evidence="1" key="1">
    <citation type="journal article" date="2015" name="Nature">
        <title>Complex archaea that bridge the gap between prokaryotes and eukaryotes.</title>
        <authorList>
            <person name="Spang A."/>
            <person name="Saw J.H."/>
            <person name="Jorgensen S.L."/>
            <person name="Zaremba-Niedzwiedzka K."/>
            <person name="Martijn J."/>
            <person name="Lind A.E."/>
            <person name="van Eijk R."/>
            <person name="Schleper C."/>
            <person name="Guy L."/>
            <person name="Ettema T.J."/>
        </authorList>
    </citation>
    <scope>NUCLEOTIDE SEQUENCE</scope>
</reference>
<name>A0A0F9GG07_9ZZZZ</name>
<comment type="caution">
    <text evidence="1">The sequence shown here is derived from an EMBL/GenBank/DDBJ whole genome shotgun (WGS) entry which is preliminary data.</text>
</comment>
<gene>
    <name evidence="1" type="ORF">LCGC14_1913980</name>
</gene>
<dbReference type="EMBL" id="LAZR01020265">
    <property type="protein sequence ID" value="KKL89511.1"/>
    <property type="molecule type" value="Genomic_DNA"/>
</dbReference>
<proteinExistence type="predicted"/>
<feature type="non-terminal residue" evidence="1">
    <location>
        <position position="83"/>
    </location>
</feature>
<accession>A0A0F9GG07</accession>
<dbReference type="AlphaFoldDB" id="A0A0F9GG07"/>
<evidence type="ECO:0000313" key="1">
    <source>
        <dbReference type="EMBL" id="KKL89511.1"/>
    </source>
</evidence>
<organism evidence="1">
    <name type="scientific">marine sediment metagenome</name>
    <dbReference type="NCBI Taxonomy" id="412755"/>
    <lineage>
        <taxon>unclassified sequences</taxon>
        <taxon>metagenomes</taxon>
        <taxon>ecological metagenomes</taxon>
    </lineage>
</organism>
<protein>
    <submittedName>
        <fullName evidence="1">Uncharacterized protein</fullName>
    </submittedName>
</protein>